<dbReference type="PANTHER" id="PTHR23355">
    <property type="entry name" value="RIBONUCLEASE"/>
    <property type="match status" value="1"/>
</dbReference>
<evidence type="ECO:0000256" key="4">
    <source>
        <dbReference type="ARBA" id="ARBA00022801"/>
    </source>
</evidence>
<evidence type="ECO:0000259" key="9">
    <source>
        <dbReference type="PROSITE" id="PS50126"/>
    </source>
</evidence>
<dbReference type="PROSITE" id="PS50126">
    <property type="entry name" value="S1"/>
    <property type="match status" value="1"/>
</dbReference>
<proteinExistence type="inferred from homology"/>
<comment type="catalytic activity">
    <reaction evidence="1 7">
        <text>Exonucleolytic cleavage in the 3'- to 5'-direction to yield nucleoside 5'-phosphates.</text>
        <dbReference type="EC" id="3.1.13.1"/>
    </reaction>
</comment>
<dbReference type="Pfam" id="PF00773">
    <property type="entry name" value="RNB"/>
    <property type="match status" value="1"/>
</dbReference>
<comment type="similarity">
    <text evidence="7">Belongs to the RNR ribonuclease family. RNase R subfamily.</text>
</comment>
<organism evidence="10 11">
    <name type="scientific">Devosia enhydra</name>
    <dbReference type="NCBI Taxonomy" id="665118"/>
    <lineage>
        <taxon>Bacteria</taxon>
        <taxon>Pseudomonadati</taxon>
        <taxon>Pseudomonadota</taxon>
        <taxon>Alphaproteobacteria</taxon>
        <taxon>Hyphomicrobiales</taxon>
        <taxon>Devosiaceae</taxon>
        <taxon>Devosia</taxon>
    </lineage>
</organism>
<dbReference type="GO" id="GO:0006402">
    <property type="term" value="P:mRNA catabolic process"/>
    <property type="evidence" value="ECO:0007669"/>
    <property type="project" value="TreeGrafter"/>
</dbReference>
<dbReference type="STRING" id="665118.SAMN02983003_0803"/>
<evidence type="ECO:0000256" key="7">
    <source>
        <dbReference type="HAMAP-Rule" id="MF_01895"/>
    </source>
</evidence>
<sequence>MQRPGLTARKSPLLGNRIARPILLQDDAVALRALDSPLLEGPMPRIPQDDTEKLPSLPSREAVLDAMANVPGLDTKRDLVRHFGIGGSMRAPFRDLLKQLEGEGHISRKRRTLRRAATLPAVTVLDIPTDADPEALYGLPANWSEDEGPAPRVSILGGKSARVVPGPGDRILARIDAGDGSIPVYTARPMKILDKPRRGQIGIVRRDEEGARLIPVDRKQREMRIHLGDLGEARDGDLVEVEVKPSGRLMIPRAKVVSVIGNPASEGAVSMIAIHSLEIPYRFPTAALQEAEAAKEATLSGREDWRDIPLITIDPADAKDHDDAVHAEPDSDPSNPGGHIIHIAIADVAAYVRPGSALDREAYLRGNSVYFPDRVVPMLPERISNELCSLKPGVNRPALALRMVIDAEGHKKSHSFHRVLFRSAGKLAYEQAQAAIDGRPDDVTGPLLETILKPLWAAYESMKRARTRRGPLDLDLPERKIILDANGMVSDIRVPERLDAHRLIEEMMIAANVAAAETLEKHRSPLVYRVHDVPSEEKLLALREFLGSLELSFQAGDAVRPEHFNRVLAKAEAGGKSHQVSEMVLRSQAQAEYSPENYGHFGLNLDRYAHFTSPIRRYADLIVHRALISALGFGSDGLREEDESRLVGIAQHISATERRAMSAERETVDRLMAHFLAGQIGARFTGRIAGVTRAGLFVRLSDTGADGFIPASTIGEDYYRHVEEEQALVGDRTGEMFRLGDTVTVRLLEVAPLAGALRFELLSEGTRVNPSNFKRAGRSPSRTYKGRPTGRTRSGGKAPPSGRRKK</sequence>
<dbReference type="SMART" id="SM00955">
    <property type="entry name" value="RNB"/>
    <property type="match status" value="1"/>
</dbReference>
<dbReference type="Proteomes" id="UP000183447">
    <property type="component" value="Unassembled WGS sequence"/>
</dbReference>
<name>A0A1K2HUA7_9HYPH</name>
<dbReference type="InterPro" id="IPR011805">
    <property type="entry name" value="RNase_R"/>
</dbReference>
<evidence type="ECO:0000256" key="6">
    <source>
        <dbReference type="ARBA" id="ARBA00022884"/>
    </source>
</evidence>
<reference evidence="10 11" key="1">
    <citation type="submission" date="2016-11" db="EMBL/GenBank/DDBJ databases">
        <authorList>
            <person name="Jaros S."/>
            <person name="Januszkiewicz K."/>
            <person name="Wedrychowicz H."/>
        </authorList>
    </citation>
    <scope>NUCLEOTIDE SEQUENCE [LARGE SCALE GENOMIC DNA]</scope>
    <source>
        <strain evidence="10 11">ATCC 23634</strain>
    </source>
</reference>
<dbReference type="Pfam" id="PF00575">
    <property type="entry name" value="S1"/>
    <property type="match status" value="1"/>
</dbReference>
<dbReference type="InterPro" id="IPR003029">
    <property type="entry name" value="S1_domain"/>
</dbReference>
<accession>A0A1K2HUA7</accession>
<dbReference type="GO" id="GO:0003723">
    <property type="term" value="F:RNA binding"/>
    <property type="evidence" value="ECO:0007669"/>
    <property type="project" value="UniProtKB-UniRule"/>
</dbReference>
<dbReference type="GO" id="GO:0005829">
    <property type="term" value="C:cytosol"/>
    <property type="evidence" value="ECO:0007669"/>
    <property type="project" value="TreeGrafter"/>
</dbReference>
<dbReference type="HAMAP" id="MF_01895">
    <property type="entry name" value="RNase_R"/>
    <property type="match status" value="1"/>
</dbReference>
<dbReference type="InterPro" id="IPR001900">
    <property type="entry name" value="RNase_II/R"/>
</dbReference>
<dbReference type="EC" id="3.1.13.1" evidence="7"/>
<evidence type="ECO:0000256" key="1">
    <source>
        <dbReference type="ARBA" id="ARBA00001849"/>
    </source>
</evidence>
<dbReference type="EMBL" id="FPKU01000001">
    <property type="protein sequence ID" value="SFZ81961.1"/>
    <property type="molecule type" value="Genomic_DNA"/>
</dbReference>
<keyword evidence="6 7" id="KW-0694">RNA-binding</keyword>
<dbReference type="NCBIfam" id="TIGR02063">
    <property type="entry name" value="RNase_R"/>
    <property type="match status" value="1"/>
</dbReference>
<dbReference type="CDD" id="cd04471">
    <property type="entry name" value="S1_RNase_R"/>
    <property type="match status" value="1"/>
</dbReference>
<dbReference type="InterPro" id="IPR050180">
    <property type="entry name" value="RNR_Ribonuclease"/>
</dbReference>
<dbReference type="InterPro" id="IPR040476">
    <property type="entry name" value="CSD2"/>
</dbReference>
<evidence type="ECO:0000313" key="11">
    <source>
        <dbReference type="Proteomes" id="UP000183447"/>
    </source>
</evidence>
<dbReference type="InterPro" id="IPR004476">
    <property type="entry name" value="RNase_II/RNase_R"/>
</dbReference>
<dbReference type="Pfam" id="PF17876">
    <property type="entry name" value="CSD2"/>
    <property type="match status" value="1"/>
</dbReference>
<comment type="function">
    <text evidence="7">3'-5' exoribonuclease that releases 5'-nucleoside monophosphates and is involved in maturation of structured RNAs.</text>
</comment>
<feature type="region of interest" description="Disordered" evidence="8">
    <location>
        <begin position="769"/>
        <end position="806"/>
    </location>
</feature>
<keyword evidence="4 7" id="KW-0378">Hydrolase</keyword>
<keyword evidence="2 7" id="KW-0963">Cytoplasm</keyword>
<comment type="subcellular location">
    <subcellularLocation>
        <location evidence="7">Cytoplasm</location>
    </subcellularLocation>
</comment>
<evidence type="ECO:0000313" key="10">
    <source>
        <dbReference type="EMBL" id="SFZ81961.1"/>
    </source>
</evidence>
<keyword evidence="5 7" id="KW-0269">Exonuclease</keyword>
<dbReference type="SUPFAM" id="SSF50249">
    <property type="entry name" value="Nucleic acid-binding proteins"/>
    <property type="match status" value="2"/>
</dbReference>
<dbReference type="PANTHER" id="PTHR23355:SF9">
    <property type="entry name" value="DIS3-LIKE EXONUCLEASE 2"/>
    <property type="match status" value="1"/>
</dbReference>
<dbReference type="SMART" id="SM00316">
    <property type="entry name" value="S1"/>
    <property type="match status" value="1"/>
</dbReference>
<evidence type="ECO:0000256" key="2">
    <source>
        <dbReference type="ARBA" id="ARBA00022490"/>
    </source>
</evidence>
<protein>
    <recommendedName>
        <fullName evidence="7">Ribonuclease R</fullName>
        <shortName evidence="7">RNase R</shortName>
        <ecNumber evidence="7">3.1.13.1</ecNumber>
    </recommendedName>
</protein>
<keyword evidence="3 7" id="KW-0540">Nuclease</keyword>
<dbReference type="InterPro" id="IPR012340">
    <property type="entry name" value="NA-bd_OB-fold"/>
</dbReference>
<dbReference type="InterPro" id="IPR022966">
    <property type="entry name" value="RNase_II/R_CS"/>
</dbReference>
<dbReference type="Gene3D" id="2.40.50.140">
    <property type="entry name" value="Nucleic acid-binding proteins"/>
    <property type="match status" value="1"/>
</dbReference>
<evidence type="ECO:0000256" key="5">
    <source>
        <dbReference type="ARBA" id="ARBA00022839"/>
    </source>
</evidence>
<evidence type="ECO:0000256" key="8">
    <source>
        <dbReference type="SAM" id="MobiDB-lite"/>
    </source>
</evidence>
<gene>
    <name evidence="7" type="primary">rnr</name>
    <name evidence="10" type="ORF">SAMN02983003_0803</name>
</gene>
<dbReference type="GO" id="GO:0008859">
    <property type="term" value="F:exoribonuclease II activity"/>
    <property type="evidence" value="ECO:0007669"/>
    <property type="project" value="UniProtKB-UniRule"/>
</dbReference>
<dbReference type="AlphaFoldDB" id="A0A1K2HUA7"/>
<dbReference type="NCBIfam" id="TIGR00358">
    <property type="entry name" value="3_prime_RNase"/>
    <property type="match status" value="1"/>
</dbReference>
<keyword evidence="11" id="KW-1185">Reference proteome</keyword>
<dbReference type="PROSITE" id="PS01175">
    <property type="entry name" value="RIBONUCLEASE_II"/>
    <property type="match status" value="1"/>
</dbReference>
<feature type="domain" description="S1 motif" evidence="9">
    <location>
        <begin position="681"/>
        <end position="762"/>
    </location>
</feature>
<evidence type="ECO:0000256" key="3">
    <source>
        <dbReference type="ARBA" id="ARBA00022722"/>
    </source>
</evidence>